<dbReference type="PANTHER" id="PTHR37012">
    <property type="entry name" value="B-ZIP TRANSCRIPTION FACTOR (EUROFUNG)-RELATED"/>
    <property type="match status" value="1"/>
</dbReference>
<reference evidence="2 3" key="1">
    <citation type="journal article" date="2016" name="Nat. Commun.">
        <title>Ectomycorrhizal ecology is imprinted in the genome of the dominant symbiotic fungus Cenococcum geophilum.</title>
        <authorList>
            <consortium name="DOE Joint Genome Institute"/>
            <person name="Peter M."/>
            <person name="Kohler A."/>
            <person name="Ohm R.A."/>
            <person name="Kuo A."/>
            <person name="Krutzmann J."/>
            <person name="Morin E."/>
            <person name="Arend M."/>
            <person name="Barry K.W."/>
            <person name="Binder M."/>
            <person name="Choi C."/>
            <person name="Clum A."/>
            <person name="Copeland A."/>
            <person name="Grisel N."/>
            <person name="Haridas S."/>
            <person name="Kipfer T."/>
            <person name="LaButti K."/>
            <person name="Lindquist E."/>
            <person name="Lipzen A."/>
            <person name="Maire R."/>
            <person name="Meier B."/>
            <person name="Mihaltcheva S."/>
            <person name="Molinier V."/>
            <person name="Murat C."/>
            <person name="Poggeler S."/>
            <person name="Quandt C.A."/>
            <person name="Sperisen C."/>
            <person name="Tritt A."/>
            <person name="Tisserant E."/>
            <person name="Crous P.W."/>
            <person name="Henrissat B."/>
            <person name="Nehls U."/>
            <person name="Egli S."/>
            <person name="Spatafora J.W."/>
            <person name="Grigoriev I.V."/>
            <person name="Martin F.M."/>
        </authorList>
    </citation>
    <scope>NUCLEOTIDE SEQUENCE [LARGE SCALE GENOMIC DNA]</scope>
    <source>
        <strain evidence="2 3">CBS 459.81</strain>
    </source>
</reference>
<feature type="compositionally biased region" description="Polar residues" evidence="1">
    <location>
        <begin position="173"/>
        <end position="188"/>
    </location>
</feature>
<name>A0A8E2J9H2_9PEZI</name>
<gene>
    <name evidence="2" type="ORF">K432DRAFT_311070</name>
</gene>
<feature type="region of interest" description="Disordered" evidence="1">
    <location>
        <begin position="1"/>
        <end position="29"/>
    </location>
</feature>
<organism evidence="2 3">
    <name type="scientific">Lepidopterella palustris CBS 459.81</name>
    <dbReference type="NCBI Taxonomy" id="1314670"/>
    <lineage>
        <taxon>Eukaryota</taxon>
        <taxon>Fungi</taxon>
        <taxon>Dikarya</taxon>
        <taxon>Ascomycota</taxon>
        <taxon>Pezizomycotina</taxon>
        <taxon>Dothideomycetes</taxon>
        <taxon>Pleosporomycetidae</taxon>
        <taxon>Mytilinidiales</taxon>
        <taxon>Argynnaceae</taxon>
        <taxon>Lepidopterella</taxon>
    </lineage>
</organism>
<keyword evidence="3" id="KW-1185">Reference proteome</keyword>
<evidence type="ECO:0000313" key="2">
    <source>
        <dbReference type="EMBL" id="OCK74267.1"/>
    </source>
</evidence>
<dbReference type="Proteomes" id="UP000250266">
    <property type="component" value="Unassembled WGS sequence"/>
</dbReference>
<feature type="region of interest" description="Disordered" evidence="1">
    <location>
        <begin position="453"/>
        <end position="472"/>
    </location>
</feature>
<proteinExistence type="predicted"/>
<dbReference type="CDD" id="cd14688">
    <property type="entry name" value="bZIP_YAP"/>
    <property type="match status" value="1"/>
</dbReference>
<dbReference type="OrthoDB" id="5086080at2759"/>
<evidence type="ECO:0008006" key="4">
    <source>
        <dbReference type="Google" id="ProtNLM"/>
    </source>
</evidence>
<dbReference type="AlphaFoldDB" id="A0A8E2J9H2"/>
<sequence length="517" mass="58652">MPDVVDGSNDTSNARARQLRKRELDRRCQREARERTKNRIAYLEGLVEDFKRQDTNGQVANLMKQLSDMAKERDMLAKTLKGIESSIQTHKSALQGSDEPLASMSGVGSYRANVSSLGDVADGSTPNCGFPGFETMDDFQAGLLESDSTKACHGNASLSGDASFAEDGTPMLQSWSNLSDSTSPSIHQVWTGKTIPTRDQNEDAIIPRTHAGCECCPAHRTPDRKAPLNLWRFANETLTEPVELSAQVNQIEEALTEDTPIRAMVEGWDAVRRRCGGKLPPSWAKLRRIDETLFPRLGKIERLAILQTMHRLLRYHTDPTPEKFANLPVWHYKRPSQTVAHSYAIDYFSWPGIRERFVFNQHRYCGNIFWHLFCANFHILWPFEFRDCYTRNTTTGQYMISTTFNERITDINAWTMAGDMFKQWPELYSDIPAFNHIPGKVSDKTPFRTVPLASSTPADAARTQGEEDDVPRDTLHTTQTLDYWNSQHAFLQHSAREPDLNASGHCQDFPSWECPPF</sequence>
<evidence type="ECO:0000256" key="1">
    <source>
        <dbReference type="SAM" id="MobiDB-lite"/>
    </source>
</evidence>
<dbReference type="PANTHER" id="PTHR37012:SF7">
    <property type="entry name" value="B-ZIP TRANSCRIPTION FACTOR (EUROFUNG)-RELATED"/>
    <property type="match status" value="1"/>
</dbReference>
<dbReference type="InterPro" id="IPR021833">
    <property type="entry name" value="DUF3425"/>
</dbReference>
<dbReference type="EMBL" id="KV745517">
    <property type="protein sequence ID" value="OCK74267.1"/>
    <property type="molecule type" value="Genomic_DNA"/>
</dbReference>
<protein>
    <recommendedName>
        <fullName evidence="4">BZIP transcription factor</fullName>
    </recommendedName>
</protein>
<accession>A0A8E2J9H2</accession>
<feature type="region of interest" description="Disordered" evidence="1">
    <location>
        <begin position="173"/>
        <end position="197"/>
    </location>
</feature>
<dbReference type="Pfam" id="PF11905">
    <property type="entry name" value="DUF3425"/>
    <property type="match status" value="1"/>
</dbReference>
<evidence type="ECO:0000313" key="3">
    <source>
        <dbReference type="Proteomes" id="UP000250266"/>
    </source>
</evidence>